<organism evidence="5 6">
    <name type="scientific">Stomoxys calcitrans</name>
    <name type="common">Stable fly</name>
    <name type="synonym">Conops calcitrans</name>
    <dbReference type="NCBI Taxonomy" id="35570"/>
    <lineage>
        <taxon>Eukaryota</taxon>
        <taxon>Metazoa</taxon>
        <taxon>Ecdysozoa</taxon>
        <taxon>Arthropoda</taxon>
        <taxon>Hexapoda</taxon>
        <taxon>Insecta</taxon>
        <taxon>Pterygota</taxon>
        <taxon>Neoptera</taxon>
        <taxon>Endopterygota</taxon>
        <taxon>Diptera</taxon>
        <taxon>Brachycera</taxon>
        <taxon>Muscomorpha</taxon>
        <taxon>Muscoidea</taxon>
        <taxon>Muscidae</taxon>
        <taxon>Stomoxys</taxon>
    </lineage>
</organism>
<feature type="domain" description="NADP-dependent oxidoreductase" evidence="4">
    <location>
        <begin position="21"/>
        <end position="293"/>
    </location>
</feature>
<dbReference type="FunFam" id="3.20.20.100:FF:000023">
    <property type="entry name" value="aldose reductase"/>
    <property type="match status" value="1"/>
</dbReference>
<dbReference type="STRING" id="35570.A0A1I8PBN6"/>
<name>A0A1I8PBN6_STOCA</name>
<feature type="binding site" evidence="2">
    <location>
        <position position="115"/>
    </location>
    <ligand>
        <name>substrate</name>
    </ligand>
</feature>
<gene>
    <name evidence="5" type="primary">106093586</name>
</gene>
<dbReference type="InterPro" id="IPR036812">
    <property type="entry name" value="NAD(P)_OxRdtase_dom_sf"/>
</dbReference>
<dbReference type="OrthoDB" id="416253at2759"/>
<evidence type="ECO:0000256" key="1">
    <source>
        <dbReference type="PIRSR" id="PIRSR000097-1"/>
    </source>
</evidence>
<sequence>MSKPDVTYVTHNNGTKMQSIGLGTYTSLGGDCERAVKDAIDAGYRHIDTAYFYENEHEVGNAVKEKIAEGVIKREDIFIVSKLWCHFHEPDRVEYACRKSLANFELDYIDLYLMHWPYSYVHRGDNVLMPTNAKGEVELSDIDYLDTWKAMEKLQEKGLVKSIGVSNFNSEQLARLLANCKIKPIHNQIECHPALNQKPLIALCQKYNIVVTAYCPLGRPDPAKKTPVYLFDGKAKEIGDKYNKTPAQVVLRYLIEIGTVPLPKSVTKNRIIENLNVFDFKLSAEDHKILDSYNTGERLIPMDHAKKSPYYPFAIDY</sequence>
<reference evidence="5" key="1">
    <citation type="submission" date="2020-05" db="UniProtKB">
        <authorList>
            <consortium name="EnsemblMetazoa"/>
        </authorList>
    </citation>
    <scope>IDENTIFICATION</scope>
    <source>
        <strain evidence="5">USDA</strain>
    </source>
</reference>
<dbReference type="PROSITE" id="PS00798">
    <property type="entry name" value="ALDOKETO_REDUCTASE_1"/>
    <property type="match status" value="1"/>
</dbReference>
<evidence type="ECO:0000313" key="5">
    <source>
        <dbReference type="EnsemblMetazoa" id="SCAU006572-PA"/>
    </source>
</evidence>
<dbReference type="SUPFAM" id="SSF51430">
    <property type="entry name" value="NAD(P)-linked oxidoreductase"/>
    <property type="match status" value="1"/>
</dbReference>
<dbReference type="PROSITE" id="PS00062">
    <property type="entry name" value="ALDOKETO_REDUCTASE_2"/>
    <property type="match status" value="1"/>
</dbReference>
<feature type="site" description="Lowers pKa of active site Tyr" evidence="3">
    <location>
        <position position="82"/>
    </location>
</feature>
<evidence type="ECO:0000313" key="6">
    <source>
        <dbReference type="Proteomes" id="UP000095300"/>
    </source>
</evidence>
<dbReference type="PANTHER" id="PTHR11732">
    <property type="entry name" value="ALDO/KETO REDUCTASE"/>
    <property type="match status" value="1"/>
</dbReference>
<dbReference type="AlphaFoldDB" id="A0A1I8PBN6"/>
<dbReference type="VEuPathDB" id="VectorBase:SCAU006572"/>
<dbReference type="InterPro" id="IPR018170">
    <property type="entry name" value="Aldo/ket_reductase_CS"/>
</dbReference>
<dbReference type="GO" id="GO:0016491">
    <property type="term" value="F:oxidoreductase activity"/>
    <property type="evidence" value="ECO:0007669"/>
    <property type="project" value="InterPro"/>
</dbReference>
<keyword evidence="6" id="KW-1185">Reference proteome</keyword>
<protein>
    <recommendedName>
        <fullName evidence="4">NADP-dependent oxidoreductase domain-containing protein</fullName>
    </recommendedName>
</protein>
<evidence type="ECO:0000259" key="4">
    <source>
        <dbReference type="Pfam" id="PF00248"/>
    </source>
</evidence>
<dbReference type="PIRSF" id="PIRSF000097">
    <property type="entry name" value="AKR"/>
    <property type="match status" value="1"/>
</dbReference>
<accession>A0A1I8PBN6</accession>
<dbReference type="CDD" id="cd19116">
    <property type="entry name" value="AKR_AKR2E1-5"/>
    <property type="match status" value="1"/>
</dbReference>
<dbReference type="EnsemblMetazoa" id="SCAU006572-RA">
    <property type="protein sequence ID" value="SCAU006572-PA"/>
    <property type="gene ID" value="SCAU006572"/>
</dbReference>
<dbReference type="Proteomes" id="UP000095300">
    <property type="component" value="Unassembled WGS sequence"/>
</dbReference>
<dbReference type="PROSITE" id="PS00063">
    <property type="entry name" value="ALDOKETO_REDUCTASE_3"/>
    <property type="match status" value="1"/>
</dbReference>
<feature type="active site" description="Proton donor" evidence="1">
    <location>
        <position position="53"/>
    </location>
</feature>
<proteinExistence type="predicted"/>
<evidence type="ECO:0000256" key="2">
    <source>
        <dbReference type="PIRSR" id="PIRSR000097-2"/>
    </source>
</evidence>
<dbReference type="Gene3D" id="3.20.20.100">
    <property type="entry name" value="NADP-dependent oxidoreductase domain"/>
    <property type="match status" value="1"/>
</dbReference>
<dbReference type="Pfam" id="PF00248">
    <property type="entry name" value="Aldo_ket_red"/>
    <property type="match status" value="1"/>
</dbReference>
<dbReference type="PRINTS" id="PR00069">
    <property type="entry name" value="ALDKETRDTASE"/>
</dbReference>
<dbReference type="InterPro" id="IPR023210">
    <property type="entry name" value="NADP_OxRdtase_dom"/>
</dbReference>
<dbReference type="InterPro" id="IPR020471">
    <property type="entry name" value="AKR"/>
</dbReference>
<dbReference type="InterPro" id="IPR044488">
    <property type="entry name" value="AKR2E"/>
</dbReference>
<evidence type="ECO:0000256" key="3">
    <source>
        <dbReference type="PIRSR" id="PIRSR000097-3"/>
    </source>
</evidence>